<dbReference type="InParanoid" id="A0A1V9X221"/>
<sequence>MMTSDVCGFLCLFAFFTAGVVAYAVSAENYGRIPLNQRGANGGTRSGVMADSDGPRRRTHGTAENRMDAFEMNSASNQVPVRQPPPRWRESNAEKEAEINALNPGPPPNIQDESLKKPWHEFRQRASSPPADGGNRFSEKVYFDREQADAPLRHGDGTPEEGPTEPRLMHRHQADPPYAQRVRPDLSLPRMAAAAEHPSRIAYAPTRAPAFAQEGRNPSLAQTPHQRSGPTLKHQQQHPLNQQHPPHHEIHSVESHSPPSSLSRSQYLPAVVSLPVVADGPQSAPSSAPQPPEMRPPPPPPPLQNGSPISPLIFAPQTLAHQTTSQGPGGELVSDAQAA</sequence>
<feature type="non-terminal residue" evidence="3">
    <location>
        <position position="339"/>
    </location>
</feature>
<reference evidence="3 4" key="1">
    <citation type="journal article" date="2017" name="Gigascience">
        <title>Draft genome of the honey bee ectoparasitic mite, Tropilaelaps mercedesae, is shaped by the parasitic life history.</title>
        <authorList>
            <person name="Dong X."/>
            <person name="Armstrong S.D."/>
            <person name="Xia D."/>
            <person name="Makepeace B.L."/>
            <person name="Darby A.C."/>
            <person name="Kadowaki T."/>
        </authorList>
    </citation>
    <scope>NUCLEOTIDE SEQUENCE [LARGE SCALE GENOMIC DNA]</scope>
    <source>
        <strain evidence="3">Wuxi-XJTLU</strain>
    </source>
</reference>
<feature type="compositionally biased region" description="Polar residues" evidence="1">
    <location>
        <begin position="219"/>
        <end position="229"/>
    </location>
</feature>
<name>A0A1V9X221_9ACAR</name>
<feature type="region of interest" description="Disordered" evidence="1">
    <location>
        <begin position="147"/>
        <end position="339"/>
    </location>
</feature>
<feature type="chain" id="PRO_5012461325" evidence="2">
    <location>
        <begin position="23"/>
        <end position="339"/>
    </location>
</feature>
<evidence type="ECO:0000313" key="3">
    <source>
        <dbReference type="EMBL" id="OQR67635.1"/>
    </source>
</evidence>
<dbReference type="AlphaFoldDB" id="A0A1V9X221"/>
<feature type="compositionally biased region" description="Low complexity" evidence="1">
    <location>
        <begin position="255"/>
        <end position="265"/>
    </location>
</feature>
<protein>
    <submittedName>
        <fullName evidence="3">Uncharacterized protein</fullName>
    </submittedName>
</protein>
<gene>
    <name evidence="3" type="ORF">BIW11_13398</name>
</gene>
<dbReference type="EMBL" id="MNPL01027889">
    <property type="protein sequence ID" value="OQR67635.1"/>
    <property type="molecule type" value="Genomic_DNA"/>
</dbReference>
<keyword evidence="4" id="KW-1185">Reference proteome</keyword>
<comment type="caution">
    <text evidence="3">The sequence shown here is derived from an EMBL/GenBank/DDBJ whole genome shotgun (WGS) entry which is preliminary data.</text>
</comment>
<evidence type="ECO:0000256" key="2">
    <source>
        <dbReference type="SAM" id="SignalP"/>
    </source>
</evidence>
<keyword evidence="2" id="KW-0732">Signal</keyword>
<proteinExistence type="predicted"/>
<organism evidence="3 4">
    <name type="scientific">Tropilaelaps mercedesae</name>
    <dbReference type="NCBI Taxonomy" id="418985"/>
    <lineage>
        <taxon>Eukaryota</taxon>
        <taxon>Metazoa</taxon>
        <taxon>Ecdysozoa</taxon>
        <taxon>Arthropoda</taxon>
        <taxon>Chelicerata</taxon>
        <taxon>Arachnida</taxon>
        <taxon>Acari</taxon>
        <taxon>Parasitiformes</taxon>
        <taxon>Mesostigmata</taxon>
        <taxon>Gamasina</taxon>
        <taxon>Dermanyssoidea</taxon>
        <taxon>Laelapidae</taxon>
        <taxon>Tropilaelaps</taxon>
    </lineage>
</organism>
<evidence type="ECO:0000313" key="4">
    <source>
        <dbReference type="Proteomes" id="UP000192247"/>
    </source>
</evidence>
<feature type="compositionally biased region" description="Basic and acidic residues" evidence="1">
    <location>
        <begin position="53"/>
        <end position="69"/>
    </location>
</feature>
<feature type="region of interest" description="Disordered" evidence="1">
    <location>
        <begin position="36"/>
        <end position="94"/>
    </location>
</feature>
<feature type="compositionally biased region" description="Pro residues" evidence="1">
    <location>
        <begin position="288"/>
        <end position="303"/>
    </location>
</feature>
<feature type="signal peptide" evidence="2">
    <location>
        <begin position="1"/>
        <end position="22"/>
    </location>
</feature>
<accession>A0A1V9X221</accession>
<dbReference type="Proteomes" id="UP000192247">
    <property type="component" value="Unassembled WGS sequence"/>
</dbReference>
<feature type="compositionally biased region" description="Basic and acidic residues" evidence="1">
    <location>
        <begin position="147"/>
        <end position="157"/>
    </location>
</feature>
<evidence type="ECO:0000256" key="1">
    <source>
        <dbReference type="SAM" id="MobiDB-lite"/>
    </source>
</evidence>